<evidence type="ECO:0000256" key="1">
    <source>
        <dbReference type="SAM" id="Phobius"/>
    </source>
</evidence>
<keyword evidence="1" id="KW-0472">Membrane</keyword>
<keyword evidence="1" id="KW-1133">Transmembrane helix</keyword>
<keyword evidence="1" id="KW-0812">Transmembrane</keyword>
<protein>
    <submittedName>
        <fullName evidence="2">Uncharacterized protein</fullName>
    </submittedName>
</protein>
<sequence length="235" mass="24222">MGRVRLSGVGGAGDVWVDRLRGGVLAGLAVLLVVAGGAWWRGAAPRIDPTGGPDRSSDMDAVGAVDSVDAVDSVPTGRETVRVAPGDSPQFFVVDPANGRVVFRSPRRAVVLDGPTGRVLADDASGSVSYDRGGDLGGFGTLWQARLTLRPGLPPQQRAVPAAGSRPHLLQARCTGLGELVLVAFPFGQRESHRVACDGSSATVLLDGGRKLRFVLAASGDAPVVVDARLAALVF</sequence>
<dbReference type="AlphaFoldDB" id="A0A1C4VDP8"/>
<evidence type="ECO:0000313" key="3">
    <source>
        <dbReference type="Proteomes" id="UP000199375"/>
    </source>
</evidence>
<reference evidence="2 3" key="1">
    <citation type="submission" date="2016-06" db="EMBL/GenBank/DDBJ databases">
        <authorList>
            <person name="Kjaerup R.B."/>
            <person name="Dalgaard T.S."/>
            <person name="Juul-Madsen H.R."/>
        </authorList>
    </citation>
    <scope>NUCLEOTIDE SEQUENCE [LARGE SCALE GENOMIC DNA]</scope>
    <source>
        <strain evidence="2 3">DSM 45626</strain>
    </source>
</reference>
<evidence type="ECO:0000313" key="2">
    <source>
        <dbReference type="EMBL" id="SCE82140.1"/>
    </source>
</evidence>
<name>A0A1C4VDP8_9ACTN</name>
<accession>A0A1C4VDP8</accession>
<feature type="transmembrane region" description="Helical" evidence="1">
    <location>
        <begin position="20"/>
        <end position="40"/>
    </location>
</feature>
<gene>
    <name evidence="2" type="ORF">GA0070558_108116</name>
</gene>
<dbReference type="Proteomes" id="UP000199375">
    <property type="component" value="Unassembled WGS sequence"/>
</dbReference>
<proteinExistence type="predicted"/>
<dbReference type="EMBL" id="FMCW01000008">
    <property type="protein sequence ID" value="SCE82140.1"/>
    <property type="molecule type" value="Genomic_DNA"/>
</dbReference>
<organism evidence="2 3">
    <name type="scientific">Micromonospora haikouensis</name>
    <dbReference type="NCBI Taxonomy" id="686309"/>
    <lineage>
        <taxon>Bacteria</taxon>
        <taxon>Bacillati</taxon>
        <taxon>Actinomycetota</taxon>
        <taxon>Actinomycetes</taxon>
        <taxon>Micromonosporales</taxon>
        <taxon>Micromonosporaceae</taxon>
        <taxon>Micromonospora</taxon>
    </lineage>
</organism>